<reference evidence="12 13" key="1">
    <citation type="journal article" date="2018" name="Plant J.">
        <title>Genome sequences of Chlorella sorokiniana UTEX 1602 and Micractinium conductrix SAG 241.80: implications to maltose excretion by a green alga.</title>
        <authorList>
            <person name="Arriola M.B."/>
            <person name="Velmurugan N."/>
            <person name="Zhang Y."/>
            <person name="Plunkett M.H."/>
            <person name="Hondzo H."/>
            <person name="Barney B.M."/>
        </authorList>
    </citation>
    <scope>NUCLEOTIDE SEQUENCE [LARGE SCALE GENOMIC DNA]</scope>
    <source>
        <strain evidence="12 13">SAG 241.80</strain>
    </source>
</reference>
<dbReference type="InterPro" id="IPR022751">
    <property type="entry name" value="Alpha_mannosyltransferase"/>
</dbReference>
<sequence length="394" mass="44263">MAFQGFVSSHRRELERLWRGRLERLPERGIVISAGSPGTLANAFVSLQVLRHKLGCMLPVTVMYWGLEASDVPSAETIEFMKEHISDLSFVNASALPWPAWHRAFSADPHSWKHENGWKLKAFTLYAAPYKHVMFLDSDATAALDPAELFKNPEYRQAGSMFWPDLWCGGPALFEELGMPSIGQERQTESGIFLVDRTRHWLAVEWALWLNVITSRTSSLAFSQVTHPLGLMLQAVEGGYLNRGFLQAHPNGSSMFVHRVVRAKYEPGKDDLKPITHVTPPSCYYVVEMGWTHGQMPSEHFQPKVWTERTSKAKGTCRFSMHTMYHAARRCGHYDPDSAPGNQTLPVFEISRDGHVGSAIAATDAAFRLLRKAKQRAGPDSALFEVEPRGGDKD</sequence>
<dbReference type="AlphaFoldDB" id="A0A2P6VGT8"/>
<evidence type="ECO:0000256" key="1">
    <source>
        <dbReference type="ARBA" id="ARBA00004394"/>
    </source>
</evidence>
<keyword evidence="7" id="KW-1133">Transmembrane helix</keyword>
<dbReference type="PANTHER" id="PTHR31646">
    <property type="entry name" value="ALPHA-1,2-MANNOSYLTRANSFERASE MNN2"/>
    <property type="match status" value="1"/>
</dbReference>
<evidence type="ECO:0000256" key="4">
    <source>
        <dbReference type="ARBA" id="ARBA00022679"/>
    </source>
</evidence>
<evidence type="ECO:0000256" key="9">
    <source>
        <dbReference type="ARBA" id="ARBA00023136"/>
    </source>
</evidence>
<keyword evidence="9" id="KW-0472">Membrane</keyword>
<accession>A0A2P6VGT8</accession>
<evidence type="ECO:0000313" key="12">
    <source>
        <dbReference type="EMBL" id="PSC73304.1"/>
    </source>
</evidence>
<dbReference type="Gene3D" id="3.90.550.10">
    <property type="entry name" value="Spore Coat Polysaccharide Biosynthesis Protein SpsA, Chain A"/>
    <property type="match status" value="1"/>
</dbReference>
<evidence type="ECO:0000256" key="6">
    <source>
        <dbReference type="ARBA" id="ARBA00022968"/>
    </source>
</evidence>
<evidence type="ECO:0000256" key="3">
    <source>
        <dbReference type="ARBA" id="ARBA00009105"/>
    </source>
</evidence>
<organism evidence="12 13">
    <name type="scientific">Micractinium conductrix</name>
    <dbReference type="NCBI Taxonomy" id="554055"/>
    <lineage>
        <taxon>Eukaryota</taxon>
        <taxon>Viridiplantae</taxon>
        <taxon>Chlorophyta</taxon>
        <taxon>core chlorophytes</taxon>
        <taxon>Trebouxiophyceae</taxon>
        <taxon>Chlorellales</taxon>
        <taxon>Chlorellaceae</taxon>
        <taxon>Chlorella clade</taxon>
        <taxon>Micractinium</taxon>
    </lineage>
</organism>
<dbReference type="OrthoDB" id="548229at2759"/>
<evidence type="ECO:0000256" key="7">
    <source>
        <dbReference type="ARBA" id="ARBA00022989"/>
    </source>
</evidence>
<keyword evidence="8" id="KW-0333">Golgi apparatus</keyword>
<dbReference type="GO" id="GO:0000139">
    <property type="term" value="C:Golgi membrane"/>
    <property type="evidence" value="ECO:0007669"/>
    <property type="project" value="UniProtKB-SubCell"/>
</dbReference>
<comment type="caution">
    <text evidence="12">The sequence shown here is derived from an EMBL/GenBank/DDBJ whole genome shotgun (WGS) entry which is preliminary data.</text>
</comment>
<name>A0A2P6VGT8_9CHLO</name>
<comment type="subcellular location">
    <subcellularLocation>
        <location evidence="10">Endomembrane system</location>
        <topology evidence="10">Single-pass membrane protein</topology>
    </subcellularLocation>
    <subcellularLocation>
        <location evidence="1">Golgi apparatus membrane</location>
    </subcellularLocation>
    <subcellularLocation>
        <location evidence="2">Membrane</location>
        <topology evidence="2">Single-pass type II membrane protein</topology>
    </subcellularLocation>
</comment>
<keyword evidence="5" id="KW-0812">Transmembrane</keyword>
<evidence type="ECO:0000256" key="10">
    <source>
        <dbReference type="ARBA" id="ARBA00037847"/>
    </source>
</evidence>
<dbReference type="SUPFAM" id="SSF53448">
    <property type="entry name" value="Nucleotide-diphospho-sugar transferases"/>
    <property type="match status" value="1"/>
</dbReference>
<dbReference type="EMBL" id="LHPF02000007">
    <property type="protein sequence ID" value="PSC73304.1"/>
    <property type="molecule type" value="Genomic_DNA"/>
</dbReference>
<feature type="region of interest" description="Disordered" evidence="11">
    <location>
        <begin position="375"/>
        <end position="394"/>
    </location>
</feature>
<keyword evidence="4" id="KW-0808">Transferase</keyword>
<dbReference type="STRING" id="554055.A0A2P6VGT8"/>
<evidence type="ECO:0000256" key="8">
    <source>
        <dbReference type="ARBA" id="ARBA00023034"/>
    </source>
</evidence>
<keyword evidence="13" id="KW-1185">Reference proteome</keyword>
<evidence type="ECO:0000313" key="13">
    <source>
        <dbReference type="Proteomes" id="UP000239649"/>
    </source>
</evidence>
<proteinExistence type="inferred from homology"/>
<dbReference type="GO" id="GO:0000026">
    <property type="term" value="F:alpha-1,2-mannosyltransferase activity"/>
    <property type="evidence" value="ECO:0007669"/>
    <property type="project" value="TreeGrafter"/>
</dbReference>
<evidence type="ECO:0000256" key="11">
    <source>
        <dbReference type="SAM" id="MobiDB-lite"/>
    </source>
</evidence>
<keyword evidence="6" id="KW-0735">Signal-anchor</keyword>
<dbReference type="PANTHER" id="PTHR31646:SF1">
    <property type="entry name" value="ALPHA-1,2-MANNOSYLTRANSFERASE MNN2"/>
    <property type="match status" value="1"/>
</dbReference>
<comment type="similarity">
    <text evidence="3">Belongs to the MNN1/MNT family.</text>
</comment>
<dbReference type="InterPro" id="IPR029044">
    <property type="entry name" value="Nucleotide-diphossugar_trans"/>
</dbReference>
<evidence type="ECO:0000256" key="5">
    <source>
        <dbReference type="ARBA" id="ARBA00022692"/>
    </source>
</evidence>
<protein>
    <submittedName>
        <fullName evidence="12">Uncharacterized protein</fullName>
    </submittedName>
</protein>
<dbReference type="Proteomes" id="UP000239649">
    <property type="component" value="Unassembled WGS sequence"/>
</dbReference>
<gene>
    <name evidence="12" type="ORF">C2E20_3484</name>
</gene>
<dbReference type="GO" id="GO:0046354">
    <property type="term" value="P:mannan biosynthetic process"/>
    <property type="evidence" value="ECO:0007669"/>
    <property type="project" value="TreeGrafter"/>
</dbReference>
<evidence type="ECO:0000256" key="2">
    <source>
        <dbReference type="ARBA" id="ARBA00004606"/>
    </source>
</evidence>
<dbReference type="Pfam" id="PF11051">
    <property type="entry name" value="Mannosyl_trans3"/>
    <property type="match status" value="1"/>
</dbReference>